<dbReference type="Proteomes" id="UP000244496">
    <property type="component" value="Plasmid unnamed2"/>
</dbReference>
<dbReference type="RefSeq" id="WP_108437547.1">
    <property type="nucleotide sequence ID" value="NZ_CP028920.1"/>
</dbReference>
<evidence type="ECO:0000313" key="2">
    <source>
        <dbReference type="EMBL" id="AWB50882.1"/>
    </source>
</evidence>
<dbReference type="OrthoDB" id="7868535at2"/>
<dbReference type="EMBL" id="CP028920">
    <property type="protein sequence ID" value="AWB50882.1"/>
    <property type="molecule type" value="Genomic_DNA"/>
</dbReference>
<sequence length="185" mass="19201">MAALWMGMSGIASAHSFTAALLVVGEDLEVGLAEAVRGFLLAADERDGHANETSDGHLGGVDVHVLPLPREAAGLVEDLLGTPSEPPDVVVVLGPEPAASATARAYQSEGIVLVQDVLPAGWEGESQMDSFAARYRLVHGTAPSAMAATAYHAARCLDAAIRPLDGVNLQAALEEVWRSTELGLP</sequence>
<dbReference type="AlphaFoldDB" id="A0A2S0USX0"/>
<dbReference type="KEGG" id="geh:HYN69_20135"/>
<geneLocation type="plasmid" evidence="2">
    <name>unnamed2</name>
</geneLocation>
<dbReference type="SUPFAM" id="SSF53822">
    <property type="entry name" value="Periplasmic binding protein-like I"/>
    <property type="match status" value="1"/>
</dbReference>
<proteinExistence type="predicted"/>
<keyword evidence="3" id="KW-1185">Reference proteome</keyword>
<dbReference type="InterPro" id="IPR028082">
    <property type="entry name" value="Peripla_BP_I"/>
</dbReference>
<organism evidence="2 3">
    <name type="scientific">Paragemmobacter aquarius</name>
    <dbReference type="NCBI Taxonomy" id="2169400"/>
    <lineage>
        <taxon>Bacteria</taxon>
        <taxon>Pseudomonadati</taxon>
        <taxon>Pseudomonadota</taxon>
        <taxon>Alphaproteobacteria</taxon>
        <taxon>Rhodobacterales</taxon>
        <taxon>Paracoccaceae</taxon>
        <taxon>Paragemmobacter</taxon>
    </lineage>
</organism>
<accession>A0A2S0USX0</accession>
<reference evidence="2 3" key="1">
    <citation type="submission" date="2018-04" db="EMBL/GenBank/DDBJ databases">
        <title>Genome sequencing of Gemmobacter.</title>
        <authorList>
            <person name="Yi H."/>
            <person name="Baek M.-G."/>
        </authorList>
    </citation>
    <scope>NUCLEOTIDE SEQUENCE [LARGE SCALE GENOMIC DNA]</scope>
    <source>
        <strain evidence="2 3">HYN0069</strain>
        <plasmid evidence="3">Plasmid unnamed2</plasmid>
        <plasmid evidence="2">unnamed2</plasmid>
    </source>
</reference>
<gene>
    <name evidence="1" type="ORF">HYN69_19340</name>
    <name evidence="2" type="ORF">HYN69_20135</name>
</gene>
<keyword evidence="2" id="KW-0614">Plasmid</keyword>
<name>A0A2S0USX0_9RHOB</name>
<dbReference type="KEGG" id="geh:HYN69_19340"/>
<evidence type="ECO:0000313" key="1">
    <source>
        <dbReference type="EMBL" id="AWB50743.1"/>
    </source>
</evidence>
<dbReference type="Gene3D" id="3.40.50.2300">
    <property type="match status" value="1"/>
</dbReference>
<dbReference type="EMBL" id="CP028920">
    <property type="protein sequence ID" value="AWB50743.1"/>
    <property type="molecule type" value="Genomic_DNA"/>
</dbReference>
<protein>
    <submittedName>
        <fullName evidence="2">Uncharacterized protein</fullName>
    </submittedName>
</protein>
<evidence type="ECO:0000313" key="3">
    <source>
        <dbReference type="Proteomes" id="UP000244496"/>
    </source>
</evidence>